<feature type="coiled-coil region" evidence="1">
    <location>
        <begin position="175"/>
        <end position="326"/>
    </location>
</feature>
<dbReference type="EMBL" id="KZ346164">
    <property type="protein sequence ID" value="PIO70766.1"/>
    <property type="molecule type" value="Genomic_DNA"/>
</dbReference>
<evidence type="ECO:0000313" key="3">
    <source>
        <dbReference type="Proteomes" id="UP000230423"/>
    </source>
</evidence>
<sequence length="327" mass="37602">MDNFTAFFDAFETRVHYGNENLLQRQQSNTMKQVETVACLKEKIARYKQQENEQRTKRENAEHQRKELMGKLSKMRAKMSDISSALARVAGSEKQLRSHIQYLKQPATSAPQDIAAIQELKSNVRVKLKRRSDAFDLTALIAEVQAIEQQGKERQKMSEELHEKFGYSSAQVVDNEMLQERLDSIQNELSSIEDERTKLAGQKYAIDNRLMEITSQEENSRKEIAAVESELNDVEHQALELKQKQAEVEAQIASTSLELEEMRAKVKQDEETLQVSKKDHENKKLGTLAELEKVENDFHYQSDQMLEQLENGRNAVEEAQAEARSSL</sequence>
<organism evidence="2 3">
    <name type="scientific">Teladorsagia circumcincta</name>
    <name type="common">Brown stomach worm</name>
    <name type="synonym">Ostertagia circumcincta</name>
    <dbReference type="NCBI Taxonomy" id="45464"/>
    <lineage>
        <taxon>Eukaryota</taxon>
        <taxon>Metazoa</taxon>
        <taxon>Ecdysozoa</taxon>
        <taxon>Nematoda</taxon>
        <taxon>Chromadorea</taxon>
        <taxon>Rhabditida</taxon>
        <taxon>Rhabditina</taxon>
        <taxon>Rhabditomorpha</taxon>
        <taxon>Strongyloidea</taxon>
        <taxon>Trichostrongylidae</taxon>
        <taxon>Teladorsagia</taxon>
    </lineage>
</organism>
<protein>
    <submittedName>
        <fullName evidence="2">Uncharacterized protein</fullName>
    </submittedName>
</protein>
<dbReference type="Proteomes" id="UP000230423">
    <property type="component" value="Unassembled WGS sequence"/>
</dbReference>
<gene>
    <name evidence="2" type="ORF">TELCIR_07371</name>
</gene>
<dbReference type="OrthoDB" id="5831910at2759"/>
<dbReference type="AlphaFoldDB" id="A0A2G9UKU5"/>
<evidence type="ECO:0000256" key="1">
    <source>
        <dbReference type="SAM" id="Coils"/>
    </source>
</evidence>
<proteinExistence type="predicted"/>
<feature type="coiled-coil region" evidence="1">
    <location>
        <begin position="37"/>
        <end position="78"/>
    </location>
</feature>
<keyword evidence="1" id="KW-0175">Coiled coil</keyword>
<accession>A0A2G9UKU5</accession>
<evidence type="ECO:0000313" key="2">
    <source>
        <dbReference type="EMBL" id="PIO70766.1"/>
    </source>
</evidence>
<reference evidence="2 3" key="1">
    <citation type="submission" date="2015-09" db="EMBL/GenBank/DDBJ databases">
        <title>Draft genome of the parasitic nematode Teladorsagia circumcincta isolate WARC Sus (inbred).</title>
        <authorList>
            <person name="Mitreva M."/>
        </authorList>
    </citation>
    <scope>NUCLEOTIDE SEQUENCE [LARGE SCALE GENOMIC DNA]</scope>
    <source>
        <strain evidence="2 3">S</strain>
    </source>
</reference>
<keyword evidence="3" id="KW-1185">Reference proteome</keyword>
<name>A0A2G9UKU5_TELCI</name>